<dbReference type="OrthoDB" id="5297879at2"/>
<dbReference type="GO" id="GO:0003681">
    <property type="term" value="F:bent DNA binding"/>
    <property type="evidence" value="ECO:0007669"/>
    <property type="project" value="TreeGrafter"/>
</dbReference>
<feature type="region of interest" description="Disordered" evidence="5">
    <location>
        <begin position="60"/>
        <end position="86"/>
    </location>
</feature>
<comment type="subcellular location">
    <subcellularLocation>
        <location evidence="1">Cytoplasm</location>
        <location evidence="1">Nucleoid</location>
    </subcellularLocation>
</comment>
<dbReference type="STRING" id="195913.SAMN04488004_13714"/>
<dbReference type="EMBL" id="FOTF01000037">
    <property type="protein sequence ID" value="SFL65655.1"/>
    <property type="molecule type" value="Genomic_DNA"/>
</dbReference>
<evidence type="ECO:0000256" key="3">
    <source>
        <dbReference type="ARBA" id="ARBA00022490"/>
    </source>
</evidence>
<organism evidence="7 8">
    <name type="scientific">Loktanella salsilacus</name>
    <dbReference type="NCBI Taxonomy" id="195913"/>
    <lineage>
        <taxon>Bacteria</taxon>
        <taxon>Pseudomonadati</taxon>
        <taxon>Pseudomonadota</taxon>
        <taxon>Alphaproteobacteria</taxon>
        <taxon>Rhodobacterales</taxon>
        <taxon>Roseobacteraceae</taxon>
        <taxon>Loktanella</taxon>
    </lineage>
</organism>
<evidence type="ECO:0000256" key="1">
    <source>
        <dbReference type="ARBA" id="ARBA00004453"/>
    </source>
</evidence>
<evidence type="ECO:0000256" key="5">
    <source>
        <dbReference type="SAM" id="MobiDB-lite"/>
    </source>
</evidence>
<dbReference type="GO" id="GO:0005829">
    <property type="term" value="C:cytosol"/>
    <property type="evidence" value="ECO:0007669"/>
    <property type="project" value="TreeGrafter"/>
</dbReference>
<dbReference type="GO" id="GO:0009295">
    <property type="term" value="C:nucleoid"/>
    <property type="evidence" value="ECO:0007669"/>
    <property type="project" value="UniProtKB-SubCell"/>
</dbReference>
<dbReference type="RefSeq" id="WP_090191860.1">
    <property type="nucleotide sequence ID" value="NZ_CAXYBM010000018.1"/>
</dbReference>
<dbReference type="AlphaFoldDB" id="A0A1I4JGE4"/>
<keyword evidence="4 7" id="KW-0238">DNA-binding</keyword>
<dbReference type="PANTHER" id="PTHR38097:SF2">
    <property type="entry name" value="DNA-BINDING PROTEIN STPA"/>
    <property type="match status" value="1"/>
</dbReference>
<reference evidence="7 8" key="1">
    <citation type="submission" date="2016-10" db="EMBL/GenBank/DDBJ databases">
        <authorList>
            <person name="de Groot N.N."/>
        </authorList>
    </citation>
    <scope>NUCLEOTIDE SEQUENCE [LARGE SCALE GENOMIC DNA]</scope>
    <source>
        <strain evidence="7 8">DSM 16199</strain>
    </source>
</reference>
<evidence type="ECO:0000256" key="2">
    <source>
        <dbReference type="ARBA" id="ARBA00010610"/>
    </source>
</evidence>
<gene>
    <name evidence="7" type="ORF">SAMN04488004_13714</name>
</gene>
<dbReference type="Proteomes" id="UP000199550">
    <property type="component" value="Unassembled WGS sequence"/>
</dbReference>
<protein>
    <submittedName>
        <fullName evidence="7">DNA-binding protein H-NS</fullName>
    </submittedName>
</protein>
<keyword evidence="3" id="KW-0963">Cytoplasm</keyword>
<dbReference type="InterPro" id="IPR037150">
    <property type="entry name" value="H-NS_C_dom_sf"/>
</dbReference>
<dbReference type="Gene3D" id="4.10.430.10">
    <property type="entry name" value="Histone-like protein H-NS, C-terminal domain"/>
    <property type="match status" value="1"/>
</dbReference>
<dbReference type="Pfam" id="PF00816">
    <property type="entry name" value="Histone_HNS"/>
    <property type="match status" value="1"/>
</dbReference>
<dbReference type="GO" id="GO:0000976">
    <property type="term" value="F:transcription cis-regulatory region binding"/>
    <property type="evidence" value="ECO:0007669"/>
    <property type="project" value="TreeGrafter"/>
</dbReference>
<name>A0A1I4JGE4_9RHOB</name>
<comment type="similarity">
    <text evidence="2">Belongs to the histone-like protein H-NS family.</text>
</comment>
<dbReference type="SUPFAM" id="SSF81273">
    <property type="entry name" value="H-NS histone-like proteins"/>
    <property type="match status" value="1"/>
</dbReference>
<dbReference type="SMART" id="SM00528">
    <property type="entry name" value="HNS"/>
    <property type="match status" value="1"/>
</dbReference>
<dbReference type="GO" id="GO:0032993">
    <property type="term" value="C:protein-DNA complex"/>
    <property type="evidence" value="ECO:0007669"/>
    <property type="project" value="TreeGrafter"/>
</dbReference>
<evidence type="ECO:0000313" key="8">
    <source>
        <dbReference type="Proteomes" id="UP000199550"/>
    </source>
</evidence>
<keyword evidence="8" id="KW-1185">Reference proteome</keyword>
<evidence type="ECO:0000256" key="4">
    <source>
        <dbReference type="ARBA" id="ARBA00023125"/>
    </source>
</evidence>
<dbReference type="GO" id="GO:0001217">
    <property type="term" value="F:DNA-binding transcription repressor activity"/>
    <property type="evidence" value="ECO:0007669"/>
    <property type="project" value="TreeGrafter"/>
</dbReference>
<dbReference type="InterPro" id="IPR027444">
    <property type="entry name" value="H-NS_C_dom"/>
</dbReference>
<evidence type="ECO:0000313" key="7">
    <source>
        <dbReference type="EMBL" id="SFL65655.1"/>
    </source>
</evidence>
<accession>A0A1I4JGE4</accession>
<dbReference type="GO" id="GO:0003680">
    <property type="term" value="F:minor groove of adenine-thymine-rich DNA binding"/>
    <property type="evidence" value="ECO:0007669"/>
    <property type="project" value="TreeGrafter"/>
</dbReference>
<feature type="domain" description="DNA-binding protein H-NS-like C-terminal" evidence="6">
    <location>
        <begin position="60"/>
        <end position="105"/>
    </location>
</feature>
<evidence type="ECO:0000259" key="6">
    <source>
        <dbReference type="SMART" id="SM00528"/>
    </source>
</evidence>
<dbReference type="PANTHER" id="PTHR38097">
    <property type="match status" value="1"/>
</dbReference>
<sequence length="109" mass="12137">MADIDLNSMSLEDLKKLQKDVNKAVDGYQDKQRKEALAAAEAAARKMGYTLAELTGLPGKKAKSVLPPKYRHPENPEQTWTGRGRQPQWMKDALANGHAKDEFLILTTS</sequence>
<proteinExistence type="inferred from homology"/>